<feature type="region of interest" description="Disordered" evidence="1">
    <location>
        <begin position="48"/>
        <end position="73"/>
    </location>
</feature>
<evidence type="ECO:0000259" key="3">
    <source>
        <dbReference type="SMART" id="SM00858"/>
    </source>
</evidence>
<dbReference type="OrthoDB" id="4808509at2"/>
<dbReference type="Proteomes" id="UP000291469">
    <property type="component" value="Chromosome"/>
</dbReference>
<dbReference type="CDD" id="cd11614">
    <property type="entry name" value="SAF_CpaB_FlgA_like"/>
    <property type="match status" value="1"/>
</dbReference>
<feature type="domain" description="SAF" evidence="3">
    <location>
        <begin position="112"/>
        <end position="175"/>
    </location>
</feature>
<keyword evidence="5" id="KW-1185">Reference proteome</keyword>
<evidence type="ECO:0000313" key="4">
    <source>
        <dbReference type="EMBL" id="QBI20035.1"/>
    </source>
</evidence>
<keyword evidence="2" id="KW-0472">Membrane</keyword>
<name>A0A411YFL3_9ACTN</name>
<reference evidence="4 5" key="1">
    <citation type="submission" date="2019-01" db="EMBL/GenBank/DDBJ databases">
        <title>Egibacter rhizosphaerae EGI 80759T.</title>
        <authorList>
            <person name="Chen D.-D."/>
            <person name="Tian Y."/>
            <person name="Jiao J.-Y."/>
            <person name="Zhang X.-T."/>
            <person name="Zhang Y.-G."/>
            <person name="Zhang Y."/>
            <person name="Xiao M."/>
            <person name="Shu W.-S."/>
            <person name="Li W.-J."/>
        </authorList>
    </citation>
    <scope>NUCLEOTIDE SEQUENCE [LARGE SCALE GENOMIC DNA]</scope>
    <source>
        <strain evidence="4 5">EGI 80759</strain>
    </source>
</reference>
<dbReference type="InterPro" id="IPR013974">
    <property type="entry name" value="SAF"/>
</dbReference>
<dbReference type="EMBL" id="CP036402">
    <property type="protein sequence ID" value="QBI20035.1"/>
    <property type="molecule type" value="Genomic_DNA"/>
</dbReference>
<evidence type="ECO:0000256" key="1">
    <source>
        <dbReference type="SAM" id="MobiDB-lite"/>
    </source>
</evidence>
<protein>
    <recommendedName>
        <fullName evidence="3">SAF domain-containing protein</fullName>
    </recommendedName>
</protein>
<gene>
    <name evidence="4" type="ORF">ER308_11005</name>
</gene>
<dbReference type="AlphaFoldDB" id="A0A411YFL3"/>
<organism evidence="4 5">
    <name type="scientific">Egibacter rhizosphaerae</name>
    <dbReference type="NCBI Taxonomy" id="1670831"/>
    <lineage>
        <taxon>Bacteria</taxon>
        <taxon>Bacillati</taxon>
        <taxon>Actinomycetota</taxon>
        <taxon>Nitriliruptoria</taxon>
        <taxon>Egibacterales</taxon>
        <taxon>Egibacteraceae</taxon>
        <taxon>Egibacter</taxon>
    </lineage>
</organism>
<accession>A0A411YFL3</accession>
<dbReference type="Pfam" id="PF08666">
    <property type="entry name" value="SAF"/>
    <property type="match status" value="1"/>
</dbReference>
<evidence type="ECO:0000313" key="5">
    <source>
        <dbReference type="Proteomes" id="UP000291469"/>
    </source>
</evidence>
<dbReference type="SMART" id="SM00858">
    <property type="entry name" value="SAF"/>
    <property type="match status" value="1"/>
</dbReference>
<feature type="compositionally biased region" description="Acidic residues" evidence="1">
    <location>
        <begin position="300"/>
        <end position="314"/>
    </location>
</feature>
<keyword evidence="2" id="KW-0812">Transmembrane</keyword>
<evidence type="ECO:0000256" key="2">
    <source>
        <dbReference type="SAM" id="Phobius"/>
    </source>
</evidence>
<feature type="region of interest" description="Disordered" evidence="1">
    <location>
        <begin position="277"/>
        <end position="314"/>
    </location>
</feature>
<feature type="transmembrane region" description="Helical" evidence="2">
    <location>
        <begin position="85"/>
        <end position="104"/>
    </location>
</feature>
<sequence length="314" mass="32363">MSWLRTEGLRVSDVTAHCPAINDGADGTTRFTAVSRHHRWDRGAGAVGSVTTGLDRQSTADEVSRAGTKAARPLRRRRGLPGGRAVVGGFLVAGSAVGLFAAYLDATRGPVTQWAVAARDVAPGQELTTQDLGTVPIDLPEVLRSRSFSDAEALVGTIASAPLSEGELVQASHVVPADELVGRDELSFPVAADRAVAGSLEPGERIDVLVTSDDETEAVVRDVLLTGVGGAEGAVAGVGDELVVTVALDTPAETLAVTHAAGTGDITLVRATARELPDEVPARFAPDEGGFLPDARSQPELDEGPDEGPDGEEG</sequence>
<dbReference type="KEGG" id="erz:ER308_11005"/>
<keyword evidence="2" id="KW-1133">Transmembrane helix</keyword>
<proteinExistence type="predicted"/>